<gene>
    <name evidence="1" type="ORF">PYH38_002041</name>
</gene>
<accession>A0ABY8CPK1</accession>
<evidence type="ECO:0000313" key="1">
    <source>
        <dbReference type="EMBL" id="WEX80585.1"/>
    </source>
</evidence>
<dbReference type="SUPFAM" id="SSF52402">
    <property type="entry name" value="Adenine nucleotide alpha hydrolases-like"/>
    <property type="match status" value="1"/>
</dbReference>
<dbReference type="Gene3D" id="3.40.50.12370">
    <property type="match status" value="1"/>
</dbReference>
<evidence type="ECO:0008006" key="3">
    <source>
        <dbReference type="Google" id="ProtNLM"/>
    </source>
</evidence>
<dbReference type="EMBL" id="CP120370">
    <property type="protein sequence ID" value="WEX80585.1"/>
    <property type="molecule type" value="Genomic_DNA"/>
</dbReference>
<name>A0ABY8CPK1_9HYPH</name>
<dbReference type="RefSeq" id="WP_280731301.1">
    <property type="nucleotide sequence ID" value="NZ_CP120367.1"/>
</dbReference>
<keyword evidence="2" id="KW-1185">Reference proteome</keyword>
<organism evidence="1 2">
    <name type="scientific">Sinorhizobium numidicum</name>
    <dbReference type="NCBI Taxonomy" id="680248"/>
    <lineage>
        <taxon>Bacteria</taxon>
        <taxon>Pseudomonadati</taxon>
        <taxon>Pseudomonadota</taxon>
        <taxon>Alphaproteobacteria</taxon>
        <taxon>Hyphomicrobiales</taxon>
        <taxon>Rhizobiaceae</taxon>
        <taxon>Sinorhizobium/Ensifer group</taxon>
        <taxon>Sinorhizobium</taxon>
    </lineage>
</organism>
<sequence>MPSGIESGAILGEQARGLTARADVFALLPDPASVQLCLDVAEDAANAVQGTMAAAHVGADPEGMIASAEEIDLQMLRDVEEGSPLQRFERVTRAVEIWKQRKPSRETLFLDDCRGDLPRCVRSECHDAALVVAPRLLIGAFKHGYLLELLLGRVTYHLLSHCTVPLIMKH</sequence>
<protein>
    <recommendedName>
        <fullName evidence="3">Universal stress protein</fullName>
    </recommendedName>
</protein>
<evidence type="ECO:0000313" key="2">
    <source>
        <dbReference type="Proteomes" id="UP001235547"/>
    </source>
</evidence>
<proteinExistence type="predicted"/>
<reference evidence="1 2" key="1">
    <citation type="submission" date="2023-03" db="EMBL/GenBank/DDBJ databases">
        <authorList>
            <person name="Kaur S."/>
            <person name="Espinosa-Saiz D."/>
            <person name="Velazquez E."/>
            <person name="Menendez E."/>
            <person name="diCenzo G.C."/>
        </authorList>
    </citation>
    <scope>NUCLEOTIDE SEQUENCE [LARGE SCALE GENOMIC DNA]</scope>
    <source>
        <strain evidence="1 2">LMG 27395</strain>
    </source>
</reference>
<dbReference type="Proteomes" id="UP001235547">
    <property type="component" value="Chromosome 2"/>
</dbReference>